<feature type="transmembrane region" description="Helical" evidence="1">
    <location>
        <begin position="29"/>
        <end position="48"/>
    </location>
</feature>
<name>A0A016TWX2_9BILA</name>
<dbReference type="AlphaFoldDB" id="A0A016TWX2"/>
<sequence length="151" mass="16794">MFFLCMFTIILLAPGLFLGRIKLAFNIQTILVIIFLIVAICGAIGSLFRMPTPMLILAVAAVRVFFFDAHVSRRFVLCVDKAVCHPPVPPNLLQALHAFARPLLVKNAEFSDLLRAVPRPGIGFRHIWRSNMPSQLSGEAWGAVKTLPEKQ</sequence>
<dbReference type="Proteomes" id="UP000024635">
    <property type="component" value="Unassembled WGS sequence"/>
</dbReference>
<reference evidence="3" key="1">
    <citation type="journal article" date="2015" name="Nat. Genet.">
        <title>The genome and transcriptome of the zoonotic hookworm Ancylostoma ceylanicum identify infection-specific gene families.</title>
        <authorList>
            <person name="Schwarz E.M."/>
            <person name="Hu Y."/>
            <person name="Antoshechkin I."/>
            <person name="Miller M.M."/>
            <person name="Sternberg P.W."/>
            <person name="Aroian R.V."/>
        </authorList>
    </citation>
    <scope>NUCLEOTIDE SEQUENCE</scope>
    <source>
        <strain evidence="3">HY135</strain>
    </source>
</reference>
<gene>
    <name evidence="2" type="primary">Acey_s0071.g589</name>
    <name evidence="2" type="ORF">Y032_0071g589</name>
</gene>
<protein>
    <submittedName>
        <fullName evidence="2">Uncharacterized protein</fullName>
    </submittedName>
</protein>
<accession>A0A016TWX2</accession>
<keyword evidence="1" id="KW-0812">Transmembrane</keyword>
<dbReference type="EMBL" id="JARK01001407">
    <property type="protein sequence ID" value="EYC07315.1"/>
    <property type="molecule type" value="Genomic_DNA"/>
</dbReference>
<evidence type="ECO:0000256" key="1">
    <source>
        <dbReference type="SAM" id="Phobius"/>
    </source>
</evidence>
<comment type="caution">
    <text evidence="2">The sequence shown here is derived from an EMBL/GenBank/DDBJ whole genome shotgun (WGS) entry which is preliminary data.</text>
</comment>
<evidence type="ECO:0000313" key="2">
    <source>
        <dbReference type="EMBL" id="EYC07315.1"/>
    </source>
</evidence>
<evidence type="ECO:0000313" key="3">
    <source>
        <dbReference type="Proteomes" id="UP000024635"/>
    </source>
</evidence>
<proteinExistence type="predicted"/>
<organism evidence="2 3">
    <name type="scientific">Ancylostoma ceylanicum</name>
    <dbReference type="NCBI Taxonomy" id="53326"/>
    <lineage>
        <taxon>Eukaryota</taxon>
        <taxon>Metazoa</taxon>
        <taxon>Ecdysozoa</taxon>
        <taxon>Nematoda</taxon>
        <taxon>Chromadorea</taxon>
        <taxon>Rhabditida</taxon>
        <taxon>Rhabditina</taxon>
        <taxon>Rhabditomorpha</taxon>
        <taxon>Strongyloidea</taxon>
        <taxon>Ancylostomatidae</taxon>
        <taxon>Ancylostomatinae</taxon>
        <taxon>Ancylostoma</taxon>
    </lineage>
</organism>
<keyword evidence="1" id="KW-0472">Membrane</keyword>
<keyword evidence="3" id="KW-1185">Reference proteome</keyword>
<keyword evidence="1" id="KW-1133">Transmembrane helix</keyword>